<proteinExistence type="predicted"/>
<protein>
    <submittedName>
        <fullName evidence="2">Uncharacterized protein</fullName>
    </submittedName>
</protein>
<feature type="compositionally biased region" description="Basic and acidic residues" evidence="1">
    <location>
        <begin position="94"/>
        <end position="106"/>
    </location>
</feature>
<feature type="region of interest" description="Disordered" evidence="1">
    <location>
        <begin position="94"/>
        <end position="113"/>
    </location>
</feature>
<organism evidence="2 3">
    <name type="scientific">Pleurodeles waltl</name>
    <name type="common">Iberian ribbed newt</name>
    <dbReference type="NCBI Taxonomy" id="8319"/>
    <lineage>
        <taxon>Eukaryota</taxon>
        <taxon>Metazoa</taxon>
        <taxon>Chordata</taxon>
        <taxon>Craniata</taxon>
        <taxon>Vertebrata</taxon>
        <taxon>Euteleostomi</taxon>
        <taxon>Amphibia</taxon>
        <taxon>Batrachia</taxon>
        <taxon>Caudata</taxon>
        <taxon>Salamandroidea</taxon>
        <taxon>Salamandridae</taxon>
        <taxon>Pleurodelinae</taxon>
        <taxon>Pleurodeles</taxon>
    </lineage>
</organism>
<name>A0AAV7TJ47_PLEWA</name>
<evidence type="ECO:0000313" key="3">
    <source>
        <dbReference type="Proteomes" id="UP001066276"/>
    </source>
</evidence>
<feature type="compositionally biased region" description="Basic and acidic residues" evidence="1">
    <location>
        <begin position="50"/>
        <end position="66"/>
    </location>
</feature>
<reference evidence="2" key="1">
    <citation type="journal article" date="2022" name="bioRxiv">
        <title>Sequencing and chromosome-scale assembly of the giantPleurodeles waltlgenome.</title>
        <authorList>
            <person name="Brown T."/>
            <person name="Elewa A."/>
            <person name="Iarovenko S."/>
            <person name="Subramanian E."/>
            <person name="Araus A.J."/>
            <person name="Petzold A."/>
            <person name="Susuki M."/>
            <person name="Suzuki K.-i.T."/>
            <person name="Hayashi T."/>
            <person name="Toyoda A."/>
            <person name="Oliveira C."/>
            <person name="Osipova E."/>
            <person name="Leigh N.D."/>
            <person name="Simon A."/>
            <person name="Yun M.H."/>
        </authorList>
    </citation>
    <scope>NUCLEOTIDE SEQUENCE</scope>
    <source>
        <strain evidence="2">20211129_DDA</strain>
        <tissue evidence="2">Liver</tissue>
    </source>
</reference>
<dbReference type="EMBL" id="JANPWB010000006">
    <property type="protein sequence ID" value="KAJ1176632.1"/>
    <property type="molecule type" value="Genomic_DNA"/>
</dbReference>
<feature type="region of interest" description="Disordered" evidence="1">
    <location>
        <begin position="1"/>
        <end position="83"/>
    </location>
</feature>
<feature type="compositionally biased region" description="Basic residues" evidence="1">
    <location>
        <begin position="67"/>
        <end position="83"/>
    </location>
</feature>
<evidence type="ECO:0000313" key="2">
    <source>
        <dbReference type="EMBL" id="KAJ1176632.1"/>
    </source>
</evidence>
<keyword evidence="3" id="KW-1185">Reference proteome</keyword>
<accession>A0AAV7TJ47</accession>
<dbReference type="AlphaFoldDB" id="A0AAV7TJ47"/>
<dbReference type="Proteomes" id="UP001066276">
    <property type="component" value="Chromosome 3_2"/>
</dbReference>
<gene>
    <name evidence="2" type="ORF">NDU88_001903</name>
</gene>
<comment type="caution">
    <text evidence="2">The sequence shown here is derived from an EMBL/GenBank/DDBJ whole genome shotgun (WGS) entry which is preliminary data.</text>
</comment>
<sequence>MGRQGPGWDRSTPGVLRNGQQLKKRRQVIFQASNGEKQEESAQQRSLLTKRKEEAKTEGATRSKDNRGKRKRHPKETRSHWLKKKSYIRVAIRHSSEEQKMTKGEEALELATF</sequence>
<evidence type="ECO:0000256" key="1">
    <source>
        <dbReference type="SAM" id="MobiDB-lite"/>
    </source>
</evidence>